<dbReference type="PANTHER" id="PTHR42755:SF1">
    <property type="entry name" value="3-DEOXY-D-MANNO-OCTULOSONIC ACID TRANSFERASE, MITOCHONDRIAL-RELATED"/>
    <property type="match status" value="1"/>
</dbReference>
<sequence>MARVLALFNTKARKWVDGRTGIFQQLEAAFAGNTQPVIWMHCASLGEFEQGRPVLEQLRAQYPGQRILLTFFSPSGYEIRKNYAGADWVFYLPMDSPTHARRFMQIVQPQLVLFVKYEFWYYYLQAAQQQNIPLLLISGIFRSNQPFFQWYGSFHRRMLSCFTHFFVQNATSVQLLQQAGYNNVSLAGDTRFDRVLQIAQEFTAIDAVDRFCKGHAVIVAGSTWTEDDKELDHFANTHTDIRFVIAPHDIGPDRIKECMSLYRHAVLYSNWIKGDYTGNANVLIIDNIGMLSRLYHYATICYVGGGFGGDGIHNILEAAVYHKPVVFGPVYDKYFEAVEMLEQGGAISVPDALHLESTLNQLLQQQAFYTATAQKAGDYVRTHAGATNSILQYFQEKRLLTS</sequence>
<evidence type="ECO:0000313" key="10">
    <source>
        <dbReference type="EMBL" id="GGH58209.1"/>
    </source>
</evidence>
<comment type="function">
    <text evidence="8">Involved in lipopolysaccharide (LPS) biosynthesis. Catalyzes the transfer of 3-deoxy-D-manno-octulosonate (Kdo) residue(s) from CMP-Kdo to lipid IV(A), the tetraacyldisaccharide-1,4'-bisphosphate precursor of lipid A.</text>
</comment>
<dbReference type="PANTHER" id="PTHR42755">
    <property type="entry name" value="3-DEOXY-MANNO-OCTULOSONATE CYTIDYLYLTRANSFERASE"/>
    <property type="match status" value="1"/>
</dbReference>
<evidence type="ECO:0000313" key="11">
    <source>
        <dbReference type="Proteomes" id="UP000627292"/>
    </source>
</evidence>
<dbReference type="InterPro" id="IPR007507">
    <property type="entry name" value="Glycos_transf_N"/>
</dbReference>
<comment type="similarity">
    <text evidence="8">Belongs to the glycosyltransferase group 1 family.</text>
</comment>
<evidence type="ECO:0000256" key="5">
    <source>
        <dbReference type="ARBA" id="ARBA00031445"/>
    </source>
</evidence>
<keyword evidence="8" id="KW-0448">Lipopolysaccharide biosynthesis</keyword>
<dbReference type="InterPro" id="IPR039901">
    <property type="entry name" value="Kdotransferase"/>
</dbReference>
<evidence type="ECO:0000259" key="9">
    <source>
        <dbReference type="Pfam" id="PF04413"/>
    </source>
</evidence>
<dbReference type="Gene3D" id="3.40.50.2000">
    <property type="entry name" value="Glycogen Phosphorylase B"/>
    <property type="match status" value="1"/>
</dbReference>
<feature type="active site" description="Proton acceptor" evidence="7">
    <location>
        <position position="47"/>
    </location>
</feature>
<name>A0A917IMZ2_9BACT</name>
<evidence type="ECO:0000256" key="7">
    <source>
        <dbReference type="PIRSR" id="PIRSR639901-1"/>
    </source>
</evidence>
<evidence type="ECO:0000256" key="4">
    <source>
        <dbReference type="ARBA" id="ARBA00022679"/>
    </source>
</evidence>
<evidence type="ECO:0000256" key="2">
    <source>
        <dbReference type="ARBA" id="ARBA00012621"/>
    </source>
</evidence>
<dbReference type="EMBL" id="BMIB01000001">
    <property type="protein sequence ID" value="GGH58209.1"/>
    <property type="molecule type" value="Genomic_DNA"/>
</dbReference>
<evidence type="ECO:0000256" key="1">
    <source>
        <dbReference type="ARBA" id="ARBA00004713"/>
    </source>
</evidence>
<dbReference type="Pfam" id="PF04413">
    <property type="entry name" value="Glycos_transf_N"/>
    <property type="match status" value="1"/>
</dbReference>
<protein>
    <recommendedName>
        <fullName evidence="3 8">3-deoxy-D-manno-octulosonic acid transferase</fullName>
        <shortName evidence="8">Kdo transferase</shortName>
        <ecNumber evidence="2 8">2.4.99.12</ecNumber>
    </recommendedName>
    <alternativeName>
        <fullName evidence="5 8">Lipid IV(A) 3-deoxy-D-manno-octulosonic acid transferase</fullName>
    </alternativeName>
</protein>
<dbReference type="GO" id="GO:0009245">
    <property type="term" value="P:lipid A biosynthetic process"/>
    <property type="evidence" value="ECO:0007669"/>
    <property type="project" value="TreeGrafter"/>
</dbReference>
<evidence type="ECO:0000256" key="3">
    <source>
        <dbReference type="ARBA" id="ARBA00019077"/>
    </source>
</evidence>
<comment type="subcellular location">
    <subcellularLocation>
        <location evidence="8">Cell membrane</location>
    </subcellularLocation>
</comment>
<dbReference type="Proteomes" id="UP000627292">
    <property type="component" value="Unassembled WGS sequence"/>
</dbReference>
<keyword evidence="11" id="KW-1185">Reference proteome</keyword>
<dbReference type="GO" id="GO:0009244">
    <property type="term" value="P:lipopolysaccharide core region biosynthetic process"/>
    <property type="evidence" value="ECO:0007669"/>
    <property type="project" value="UniProtKB-UniRule"/>
</dbReference>
<dbReference type="Gene3D" id="3.40.50.11720">
    <property type="entry name" value="3-Deoxy-D-manno-octulosonic-acid transferase, N-terminal domain"/>
    <property type="match status" value="1"/>
</dbReference>
<dbReference type="EC" id="2.4.99.12" evidence="2 8"/>
<reference evidence="10" key="2">
    <citation type="submission" date="2020-09" db="EMBL/GenBank/DDBJ databases">
        <authorList>
            <person name="Sun Q."/>
            <person name="Zhou Y."/>
        </authorList>
    </citation>
    <scope>NUCLEOTIDE SEQUENCE</scope>
    <source>
        <strain evidence="10">CGMCC 1.15290</strain>
    </source>
</reference>
<comment type="catalytic activity">
    <reaction evidence="6 8">
        <text>lipid IVA (E. coli) + CMP-3-deoxy-beta-D-manno-octulosonate = alpha-Kdo-(2-&gt;6)-lipid IVA (E. coli) + CMP + H(+)</text>
        <dbReference type="Rhea" id="RHEA:28066"/>
        <dbReference type="ChEBI" id="CHEBI:15378"/>
        <dbReference type="ChEBI" id="CHEBI:58603"/>
        <dbReference type="ChEBI" id="CHEBI:60364"/>
        <dbReference type="ChEBI" id="CHEBI:60377"/>
        <dbReference type="ChEBI" id="CHEBI:85987"/>
        <dbReference type="EC" id="2.4.99.12"/>
    </reaction>
</comment>
<keyword evidence="8" id="KW-0472">Membrane</keyword>
<keyword evidence="4 8" id="KW-0808">Transferase</keyword>
<dbReference type="GO" id="GO:0005886">
    <property type="term" value="C:plasma membrane"/>
    <property type="evidence" value="ECO:0007669"/>
    <property type="project" value="UniProtKB-SubCell"/>
</dbReference>
<dbReference type="SUPFAM" id="SSF53756">
    <property type="entry name" value="UDP-Glycosyltransferase/glycogen phosphorylase"/>
    <property type="match status" value="1"/>
</dbReference>
<accession>A0A917IMZ2</accession>
<organism evidence="10 11">
    <name type="scientific">Filimonas zeae</name>
    <dbReference type="NCBI Taxonomy" id="1737353"/>
    <lineage>
        <taxon>Bacteria</taxon>
        <taxon>Pseudomonadati</taxon>
        <taxon>Bacteroidota</taxon>
        <taxon>Chitinophagia</taxon>
        <taxon>Chitinophagales</taxon>
        <taxon>Chitinophagaceae</taxon>
        <taxon>Filimonas</taxon>
    </lineage>
</organism>
<evidence type="ECO:0000256" key="6">
    <source>
        <dbReference type="ARBA" id="ARBA00049183"/>
    </source>
</evidence>
<dbReference type="InterPro" id="IPR038107">
    <property type="entry name" value="Glycos_transf_N_sf"/>
</dbReference>
<dbReference type="GO" id="GO:0043842">
    <property type="term" value="F:Kdo transferase activity"/>
    <property type="evidence" value="ECO:0007669"/>
    <property type="project" value="UniProtKB-EC"/>
</dbReference>
<comment type="caution">
    <text evidence="10">The sequence shown here is derived from an EMBL/GenBank/DDBJ whole genome shotgun (WGS) entry which is preliminary data.</text>
</comment>
<dbReference type="AlphaFoldDB" id="A0A917IMZ2"/>
<feature type="domain" description="3-deoxy-D-manno-octulosonic-acid transferase N-terminal" evidence="9">
    <location>
        <begin position="25"/>
        <end position="193"/>
    </location>
</feature>
<gene>
    <name evidence="10" type="ORF">GCM10011379_03720</name>
</gene>
<comment type="pathway">
    <text evidence="1 8">Bacterial outer membrane biogenesis; LPS core biosynthesis.</text>
</comment>
<evidence type="ECO:0000256" key="8">
    <source>
        <dbReference type="RuleBase" id="RU365103"/>
    </source>
</evidence>
<keyword evidence="8" id="KW-1003">Cell membrane</keyword>
<proteinExistence type="inferred from homology"/>
<reference evidence="10" key="1">
    <citation type="journal article" date="2014" name="Int. J. Syst. Evol. Microbiol.">
        <title>Complete genome sequence of Corynebacterium casei LMG S-19264T (=DSM 44701T), isolated from a smear-ripened cheese.</title>
        <authorList>
            <consortium name="US DOE Joint Genome Institute (JGI-PGF)"/>
            <person name="Walter F."/>
            <person name="Albersmeier A."/>
            <person name="Kalinowski J."/>
            <person name="Ruckert C."/>
        </authorList>
    </citation>
    <scope>NUCLEOTIDE SEQUENCE</scope>
    <source>
        <strain evidence="10">CGMCC 1.15290</strain>
    </source>
</reference>